<dbReference type="FunFam" id="3.40.50.2000:FF:000119">
    <property type="entry name" value="Glycosyl transferase group 1"/>
    <property type="match status" value="1"/>
</dbReference>
<dbReference type="PANTHER" id="PTHR46401">
    <property type="entry name" value="GLYCOSYLTRANSFERASE WBBK-RELATED"/>
    <property type="match status" value="1"/>
</dbReference>
<dbReference type="SUPFAM" id="SSF53756">
    <property type="entry name" value="UDP-Glycosyltransferase/glycogen phosphorylase"/>
    <property type="match status" value="1"/>
</dbReference>
<protein>
    <submittedName>
        <fullName evidence="4">Glycosyltransferase involved in cell wall bisynthesis</fullName>
    </submittedName>
</protein>
<dbReference type="InterPro" id="IPR028098">
    <property type="entry name" value="Glyco_trans_4-like_N"/>
</dbReference>
<evidence type="ECO:0000313" key="5">
    <source>
        <dbReference type="Proteomes" id="UP000184241"/>
    </source>
</evidence>
<evidence type="ECO:0000313" key="4">
    <source>
        <dbReference type="EMBL" id="SHI70876.1"/>
    </source>
</evidence>
<keyword evidence="1 4" id="KW-0808">Transferase</keyword>
<dbReference type="Pfam" id="PF00534">
    <property type="entry name" value="Glycos_transf_1"/>
    <property type="match status" value="1"/>
</dbReference>
<dbReference type="CDD" id="cd03809">
    <property type="entry name" value="GT4_MtfB-like"/>
    <property type="match status" value="1"/>
</dbReference>
<sequence length="374" mass="42564">MHIGIDGRAAKWYRGTGIGTYTYQLIYNLNLVDKINDYSLFLPNNSNLDNLNSNFKFINTVHDTQENFWEEVSLPNILKDENLDIYHVPQNGVGLPNNLDSSSIITLHDIIPLRMPETVSDRYLRIFNNDMKKIIDGVQGIITVSNFSKDDISKEFNYPKDKIFVTHLAAENIYKPMDKIKCKKFLRSNYSIDSNFILYVGGFSPRKNITGLIEAFSLLKGIYTQDLKLVIVGKQGISYEKYKNRALELGIEDQVIFPGFIPLEHMPVFYNACETLVYPSFYEGFGLPPLEAMACGTPVIASNCTSIPEILGNSALLINPKDVYAIMNAMYSILTNIDLKIKLTVEGIERNKIYNWNKTALDTLSAYKFINKIR</sequence>
<dbReference type="Pfam" id="PF13439">
    <property type="entry name" value="Glyco_transf_4"/>
    <property type="match status" value="1"/>
</dbReference>
<dbReference type="EMBL" id="FQXU01000018">
    <property type="protein sequence ID" value="SHI70876.1"/>
    <property type="molecule type" value="Genomic_DNA"/>
</dbReference>
<evidence type="ECO:0000259" key="3">
    <source>
        <dbReference type="Pfam" id="PF13439"/>
    </source>
</evidence>
<feature type="domain" description="Glycosyl transferase family 1" evidence="2">
    <location>
        <begin position="193"/>
        <end position="337"/>
    </location>
</feature>
<dbReference type="AlphaFoldDB" id="A0A1M6DCA3"/>
<dbReference type="PANTHER" id="PTHR46401:SF2">
    <property type="entry name" value="GLYCOSYLTRANSFERASE WBBK-RELATED"/>
    <property type="match status" value="1"/>
</dbReference>
<gene>
    <name evidence="4" type="ORF">SAMN02745941_04216</name>
</gene>
<dbReference type="Gene3D" id="3.40.50.2000">
    <property type="entry name" value="Glycogen Phosphorylase B"/>
    <property type="match status" value="2"/>
</dbReference>
<dbReference type="Proteomes" id="UP000184241">
    <property type="component" value="Unassembled WGS sequence"/>
</dbReference>
<name>A0A1M6DCA3_9CLOT</name>
<dbReference type="RefSeq" id="WP_073022532.1">
    <property type="nucleotide sequence ID" value="NZ_FQXU01000018.1"/>
</dbReference>
<organism evidence="4 5">
    <name type="scientific">Clostridium intestinale DSM 6191</name>
    <dbReference type="NCBI Taxonomy" id="1121320"/>
    <lineage>
        <taxon>Bacteria</taxon>
        <taxon>Bacillati</taxon>
        <taxon>Bacillota</taxon>
        <taxon>Clostridia</taxon>
        <taxon>Eubacteriales</taxon>
        <taxon>Clostridiaceae</taxon>
        <taxon>Clostridium</taxon>
    </lineage>
</organism>
<reference evidence="4 5" key="1">
    <citation type="submission" date="2016-11" db="EMBL/GenBank/DDBJ databases">
        <authorList>
            <person name="Jaros S."/>
            <person name="Januszkiewicz K."/>
            <person name="Wedrychowicz H."/>
        </authorList>
    </citation>
    <scope>NUCLEOTIDE SEQUENCE [LARGE SCALE GENOMIC DNA]</scope>
    <source>
        <strain evidence="4 5">DSM 6191</strain>
    </source>
</reference>
<evidence type="ECO:0000256" key="1">
    <source>
        <dbReference type="ARBA" id="ARBA00022679"/>
    </source>
</evidence>
<dbReference type="InterPro" id="IPR001296">
    <property type="entry name" value="Glyco_trans_1"/>
</dbReference>
<feature type="domain" description="Glycosyltransferase subfamily 4-like N-terminal" evidence="3">
    <location>
        <begin position="63"/>
        <end position="167"/>
    </location>
</feature>
<evidence type="ECO:0000259" key="2">
    <source>
        <dbReference type="Pfam" id="PF00534"/>
    </source>
</evidence>
<proteinExistence type="predicted"/>
<dbReference type="GO" id="GO:0009103">
    <property type="term" value="P:lipopolysaccharide biosynthetic process"/>
    <property type="evidence" value="ECO:0007669"/>
    <property type="project" value="TreeGrafter"/>
</dbReference>
<dbReference type="GO" id="GO:0016757">
    <property type="term" value="F:glycosyltransferase activity"/>
    <property type="evidence" value="ECO:0007669"/>
    <property type="project" value="InterPro"/>
</dbReference>
<accession>A0A1M6DCA3</accession>